<gene>
    <name evidence="1" type="ORF">BIFLH23_00737</name>
</gene>
<accession>A0A8U0LA84</accession>
<dbReference type="EMBL" id="CABWKH010000009">
    <property type="protein sequence ID" value="VWQ34443.1"/>
    <property type="molecule type" value="Genomic_DNA"/>
</dbReference>
<evidence type="ECO:0000313" key="2">
    <source>
        <dbReference type="Proteomes" id="UP000494246"/>
    </source>
</evidence>
<evidence type="ECO:0000313" key="1">
    <source>
        <dbReference type="EMBL" id="VWQ34443.1"/>
    </source>
</evidence>
<dbReference type="AlphaFoldDB" id="A0A8U0LA84"/>
<organism evidence="1 2">
    <name type="scientific">Bifidobacterium longum subsp. infantis</name>
    <dbReference type="NCBI Taxonomy" id="1682"/>
    <lineage>
        <taxon>Bacteria</taxon>
        <taxon>Bacillati</taxon>
        <taxon>Actinomycetota</taxon>
        <taxon>Actinomycetes</taxon>
        <taxon>Bifidobacteriales</taxon>
        <taxon>Bifidobacteriaceae</taxon>
        <taxon>Bifidobacterium</taxon>
    </lineage>
</organism>
<dbReference type="Proteomes" id="UP000494246">
    <property type="component" value="Unassembled WGS sequence"/>
</dbReference>
<dbReference type="AntiFam" id="ANF00009">
    <property type="entry name" value="Shadow ORF (opposite transposase protein)"/>
</dbReference>
<reference evidence="1 2" key="1">
    <citation type="submission" date="2019-10" db="EMBL/GenBank/DDBJ databases">
        <authorList>
            <consortium name="Melissa Lawson"/>
            <person name="O'neill I."/>
        </authorList>
    </citation>
    <scope>NUCLEOTIDE SEQUENCE [LARGE SCALE GENOMIC DNA]</scope>
    <source>
        <strain evidence="1">LH_23</strain>
    </source>
</reference>
<protein>
    <submittedName>
        <fullName evidence="1">Uncharacterized protein</fullName>
    </submittedName>
</protein>
<comment type="caution">
    <text evidence="1">The sequence shown here is derived from an EMBL/GenBank/DDBJ whole genome shotgun (WGS) entry which is preliminary data.</text>
</comment>
<name>A0A8U0LA84_BIFLI</name>
<proteinExistence type="predicted"/>
<sequence>MDHGTGVVGQRLRRLGEHPVGELRVGMEAGRVGDDLAVMAVDHRREVHLPVAGLDLGDVREPLLIGPFGGEVPVDEITGSGRGLPLVGAVTPPFGNMRREPALGHEPADHLLRDARPERGLDATVPVPALGVGERPRHAGAQPGVLVNADPGMVVVVAARRYAQQAGHRPQRIPRPQPVDQHRLLPVRQAPQVGAWVFFYDLHHLPHQRVLQLQLLDPTAQRLHVIAAPGIRPAPRTDGRRFPALGGILVPGLQRGHAAPAVRPDPVVHRTNAHAKLFGGLLLLHAAQHQFDRLPSCLQRNYGFGHTASIPGIHRQPAFQALSGRIAQALHHLRGGHRRCEV</sequence>